<feature type="compositionally biased region" description="Basic and acidic residues" evidence="2">
    <location>
        <begin position="358"/>
        <end position="374"/>
    </location>
</feature>
<reference evidence="4" key="1">
    <citation type="submission" date="2017-03" db="EMBL/GenBank/DDBJ databases">
        <title>Phytopthora megakarya and P. palmivora, two closely related causual agents of cacao black pod achieved similar genome size and gene model numbers by different mechanisms.</title>
        <authorList>
            <person name="Ali S."/>
            <person name="Shao J."/>
            <person name="Larry D.J."/>
            <person name="Kronmiller B."/>
            <person name="Shen D."/>
            <person name="Strem M.D."/>
            <person name="Melnick R.L."/>
            <person name="Guiltinan M.J."/>
            <person name="Tyler B.M."/>
            <person name="Meinhardt L.W."/>
            <person name="Bailey B.A."/>
        </authorList>
    </citation>
    <scope>NUCLEOTIDE SEQUENCE [LARGE SCALE GENOMIC DNA]</scope>
    <source>
        <strain evidence="4">zdho120</strain>
    </source>
</reference>
<feature type="coiled-coil region" evidence="1">
    <location>
        <begin position="66"/>
        <end position="131"/>
    </location>
</feature>
<feature type="compositionally biased region" description="Basic and acidic residues" evidence="2">
    <location>
        <begin position="385"/>
        <end position="399"/>
    </location>
</feature>
<feature type="region of interest" description="Disordered" evidence="2">
    <location>
        <begin position="313"/>
        <end position="543"/>
    </location>
</feature>
<dbReference type="Proteomes" id="UP000198211">
    <property type="component" value="Unassembled WGS sequence"/>
</dbReference>
<evidence type="ECO:0000256" key="1">
    <source>
        <dbReference type="SAM" id="Coils"/>
    </source>
</evidence>
<evidence type="ECO:0000256" key="2">
    <source>
        <dbReference type="SAM" id="MobiDB-lite"/>
    </source>
</evidence>
<feature type="compositionally biased region" description="Gly residues" evidence="2">
    <location>
        <begin position="528"/>
        <end position="538"/>
    </location>
</feature>
<feature type="compositionally biased region" description="Acidic residues" evidence="2">
    <location>
        <begin position="458"/>
        <end position="479"/>
    </location>
</feature>
<sequence>GSSSGGSPGSAVDPHATPDELHCYATRTLRREGELTAALAFQTVPRGSDPPSVEHLDRLDDLRDYIREQDQAIAFMQQTINDLRADRDTLQATLDSHGSAIPDQHASATHVRFLEQQVADLESQVTQYLQEREYAGAEVLYLQEQRNTADRVRDQAAHQLQVPEGVLCHTCQALDRAEADLLIARQVAAVVSPDPSSSDLEAKLDQQMTDRVALQNRFDQVSAERDLLNVRVQSMDSEADALRVQIQDLTVEFKQARSRYEVARVNLAGAVKREKGYRDASKDLKRDVTVARTAYADAERSITEQKAQILKSSRQLAHLDQERTDQEQPDQERRDQKIPDHDKPTQENSDQDDQSMESGDREKPAQDQPSHESSDQDMSDQNNSELDKSDHDQRDKDPDYTPTPDGSEESSTTDKRRDPPPQSKKSDTPASSDPAAKPKPKSKSRSTDDPKFSKDTGLEEEDQEPEADTSADDDDDESLNDMLQAQTLMALSRSRSEQRRRDHAAPRRTGAGGAGDPGSGCDSDGDGSSNGSGGGCGGSPADPAGMPLVSTMLPRRLFAPDNVYIAGRQQTRQYNIADVDPWVIQRINTLTIMTMTLEVLSRALPFRPEWIFPSHLPGAAVLRFGQYCSHLITGQNVRDLMAALPWNVLTGANIPEPMSFEITVDGRLGFLIKRYSAAEFQDLIAYWESTHRFPVPSSLIRSDPYLATFVVKRKDRRSHAGARWKQILTSP</sequence>
<feature type="compositionally biased region" description="Basic and acidic residues" evidence="2">
    <location>
        <begin position="445"/>
        <end position="457"/>
    </location>
</feature>
<feature type="compositionally biased region" description="Basic and acidic residues" evidence="2">
    <location>
        <begin position="317"/>
        <end position="345"/>
    </location>
</feature>
<organism evidence="3 4">
    <name type="scientific">Phytophthora megakarya</name>
    <dbReference type="NCBI Taxonomy" id="4795"/>
    <lineage>
        <taxon>Eukaryota</taxon>
        <taxon>Sar</taxon>
        <taxon>Stramenopiles</taxon>
        <taxon>Oomycota</taxon>
        <taxon>Peronosporomycetes</taxon>
        <taxon>Peronosporales</taxon>
        <taxon>Peronosporaceae</taxon>
        <taxon>Phytophthora</taxon>
    </lineage>
</organism>
<feature type="compositionally biased region" description="Basic and acidic residues" evidence="2">
    <location>
        <begin position="494"/>
        <end position="505"/>
    </location>
</feature>
<protein>
    <submittedName>
        <fullName evidence="3">Uncharacterized protein</fullName>
    </submittedName>
</protein>
<comment type="caution">
    <text evidence="3">The sequence shown here is derived from an EMBL/GenBank/DDBJ whole genome shotgun (WGS) entry which is preliminary data.</text>
</comment>
<evidence type="ECO:0000313" key="4">
    <source>
        <dbReference type="Proteomes" id="UP000198211"/>
    </source>
</evidence>
<feature type="non-terminal residue" evidence="3">
    <location>
        <position position="1"/>
    </location>
</feature>
<name>A0A225W143_9STRA</name>
<keyword evidence="4" id="KW-1185">Reference proteome</keyword>
<dbReference type="AlphaFoldDB" id="A0A225W143"/>
<gene>
    <name evidence="3" type="ORF">PHMEG_00016165</name>
</gene>
<feature type="compositionally biased region" description="Basic and acidic residues" evidence="2">
    <location>
        <begin position="412"/>
        <end position="427"/>
    </location>
</feature>
<keyword evidence="1" id="KW-0175">Coiled coil</keyword>
<feature type="coiled-coil region" evidence="1">
    <location>
        <begin position="197"/>
        <end position="259"/>
    </location>
</feature>
<evidence type="ECO:0000313" key="3">
    <source>
        <dbReference type="EMBL" id="OWZ10898.1"/>
    </source>
</evidence>
<dbReference type="EMBL" id="NBNE01002291">
    <property type="protein sequence ID" value="OWZ10898.1"/>
    <property type="molecule type" value="Genomic_DNA"/>
</dbReference>
<dbReference type="OrthoDB" id="125247at2759"/>
<accession>A0A225W143</accession>
<proteinExistence type="predicted"/>